<protein>
    <recommendedName>
        <fullName evidence="4">Pectin acetylesterase</fullName>
    </recommendedName>
</protein>
<evidence type="ECO:0000256" key="1">
    <source>
        <dbReference type="SAM" id="MobiDB-lite"/>
    </source>
</evidence>
<name>A0A6S9SYX5_CHRCT</name>
<dbReference type="InterPro" id="IPR004963">
    <property type="entry name" value="PAE/NOTUM"/>
</dbReference>
<accession>A0A6S9SYX5</accession>
<feature type="region of interest" description="Disordered" evidence="1">
    <location>
        <begin position="255"/>
        <end position="280"/>
    </location>
</feature>
<dbReference type="GO" id="GO:0016787">
    <property type="term" value="F:hydrolase activity"/>
    <property type="evidence" value="ECO:0007669"/>
    <property type="project" value="InterPro"/>
</dbReference>
<dbReference type="Pfam" id="PF03283">
    <property type="entry name" value="PAE"/>
    <property type="match status" value="1"/>
</dbReference>
<dbReference type="EMBL" id="HBIZ01013416">
    <property type="protein sequence ID" value="CAE0755551.1"/>
    <property type="molecule type" value="Transcribed_RNA"/>
</dbReference>
<dbReference type="SUPFAM" id="SSF53474">
    <property type="entry name" value="alpha/beta-Hydrolases"/>
    <property type="match status" value="1"/>
</dbReference>
<dbReference type="Gene3D" id="3.40.50.1820">
    <property type="entry name" value="alpha/beta hydrolase"/>
    <property type="match status" value="1"/>
</dbReference>
<evidence type="ECO:0000313" key="2">
    <source>
        <dbReference type="EMBL" id="CAE0755551.1"/>
    </source>
</evidence>
<organism evidence="2">
    <name type="scientific">Chrysotila carterae</name>
    <name type="common">Marine alga</name>
    <name type="synonym">Syracosphaera carterae</name>
    <dbReference type="NCBI Taxonomy" id="13221"/>
    <lineage>
        <taxon>Eukaryota</taxon>
        <taxon>Haptista</taxon>
        <taxon>Haptophyta</taxon>
        <taxon>Prymnesiophyceae</taxon>
        <taxon>Isochrysidales</taxon>
        <taxon>Isochrysidaceae</taxon>
        <taxon>Chrysotila</taxon>
    </lineage>
</organism>
<dbReference type="InterPro" id="IPR029058">
    <property type="entry name" value="AB_hydrolase_fold"/>
</dbReference>
<evidence type="ECO:0000313" key="3">
    <source>
        <dbReference type="EMBL" id="CAE0755553.1"/>
    </source>
</evidence>
<sequence>MQMFAHMCLFVFPQSNPVFSQMNTAYFMYCDAFSFNGQRLEPIAHQGQQLHFQGRAVLDALVDYLVRHHGLGDARRVLLTGHSAGGLAVYFNADYIHARILKSRRSREPLDFRAAPDAGFFLAQKNLLDGAVPDFYHSIQQAATLANASGHDGCVKAVTSSRTGRSQNASQCLLAAHVLPHMRVPVFIVQSLADPWQLVRSVGLSCSPKATLEARDADNSRGRLPCCDSRSMAALQAHTSSIRAALKSLGFMPSASPSASPSSSQPSSSSSSPSLLESSSAPYSARTRSLSVKSSSEYAEAARAGLFAPVCMCHTQMFGHFGHTNGTYNHAAVWAITAPSGERVTPARALLDWWLDRRGLGRGRSGHFHFDDSAWPGNALCARFGVAGFSRLPSGQAFDVT</sequence>
<dbReference type="EMBL" id="HBIZ01013418">
    <property type="protein sequence ID" value="CAE0755553.1"/>
    <property type="molecule type" value="Transcribed_RNA"/>
</dbReference>
<proteinExistence type="predicted"/>
<dbReference type="AlphaFoldDB" id="A0A6S9SYX5"/>
<gene>
    <name evidence="2" type="ORF">PCAR00345_LOCUS8138</name>
    <name evidence="3" type="ORF">PCAR00345_LOCUS8140</name>
</gene>
<reference evidence="2" key="1">
    <citation type="submission" date="2021-01" db="EMBL/GenBank/DDBJ databases">
        <authorList>
            <person name="Corre E."/>
            <person name="Pelletier E."/>
            <person name="Niang G."/>
            <person name="Scheremetjew M."/>
            <person name="Finn R."/>
            <person name="Kale V."/>
            <person name="Holt S."/>
            <person name="Cochrane G."/>
            <person name="Meng A."/>
            <person name="Brown T."/>
            <person name="Cohen L."/>
        </authorList>
    </citation>
    <scope>NUCLEOTIDE SEQUENCE</scope>
    <source>
        <strain evidence="2">CCMP645</strain>
    </source>
</reference>
<dbReference type="PANTHER" id="PTHR21562">
    <property type="entry name" value="NOTUM-RELATED"/>
    <property type="match status" value="1"/>
</dbReference>
<evidence type="ECO:0008006" key="4">
    <source>
        <dbReference type="Google" id="ProtNLM"/>
    </source>
</evidence>